<evidence type="ECO:0000256" key="4">
    <source>
        <dbReference type="ARBA" id="ARBA00023172"/>
    </source>
</evidence>
<keyword evidence="2" id="KW-0229">DNA integration</keyword>
<dbReference type="SUPFAM" id="SSF56349">
    <property type="entry name" value="DNA breaking-rejoining enzymes"/>
    <property type="match status" value="1"/>
</dbReference>
<dbReference type="InterPro" id="IPR002104">
    <property type="entry name" value="Integrase_catalytic"/>
</dbReference>
<dbReference type="Gene3D" id="3.30.160.390">
    <property type="entry name" value="Integrase, DNA-binding domain"/>
    <property type="match status" value="1"/>
</dbReference>
<dbReference type="PANTHER" id="PTHR30629:SF2">
    <property type="entry name" value="PROPHAGE INTEGRASE INTS-RELATED"/>
    <property type="match status" value="1"/>
</dbReference>
<dbReference type="Pfam" id="PF13356">
    <property type="entry name" value="Arm-DNA-bind_3"/>
    <property type="match status" value="1"/>
</dbReference>
<dbReference type="GO" id="GO:0006310">
    <property type="term" value="P:DNA recombination"/>
    <property type="evidence" value="ECO:0007669"/>
    <property type="project" value="UniProtKB-KW"/>
</dbReference>
<dbReference type="KEGG" id="ans:ArsFIN_23310"/>
<dbReference type="GeneID" id="96877388"/>
<dbReference type="PROSITE" id="PS51898">
    <property type="entry name" value="TYR_RECOMBINASE"/>
    <property type="match status" value="1"/>
</dbReference>
<dbReference type="AlphaFoldDB" id="A0A4P7L4E7"/>
<proteinExistence type="inferred from homology"/>
<evidence type="ECO:0000256" key="3">
    <source>
        <dbReference type="ARBA" id="ARBA00023125"/>
    </source>
</evidence>
<keyword evidence="3" id="KW-0238">DNA-binding</keyword>
<evidence type="ECO:0000313" key="5">
    <source>
        <dbReference type="EMBL" id="QBY43762.1"/>
    </source>
</evidence>
<evidence type="ECO:0000256" key="1">
    <source>
        <dbReference type="ARBA" id="ARBA00008857"/>
    </source>
</evidence>
<dbReference type="InterPro" id="IPR025166">
    <property type="entry name" value="Integrase_DNA_bind_dom"/>
</dbReference>
<dbReference type="Gene3D" id="1.10.150.130">
    <property type="match status" value="1"/>
</dbReference>
<dbReference type="GO" id="GO:0003677">
    <property type="term" value="F:DNA binding"/>
    <property type="evidence" value="ECO:0007669"/>
    <property type="project" value="UniProtKB-KW"/>
</dbReference>
<evidence type="ECO:0000313" key="6">
    <source>
        <dbReference type="Proteomes" id="UP000295134"/>
    </source>
</evidence>
<sequence length="410" mass="47110">MAVSDSWLRAVNGKPQAKMVTKSDREGLSVRVTPKGKVIFQYRYRWRGKGDRIDIGTYPAMSLKDARDSALFYRGELEQHRNPKVVKRTRKQQSIDAHTVESVIRDWWEKSLKNAQVKAGEILRSFEIYVFPKIGNLPHDETHLHVWLSLIEEVVKVKPTIGARILRYAKTAHRWGIRRGIISLNPLIDVTPQDLGVKVQQGERVLSEDELRVLFALIEAPDYNPRNALIIKLALLFGCRIGELLKAKMADFDFTKGIWTVPPENHKTGRKSKKPIIRPIIPAAEVLIKTAKKLSYGSYYLFTVSEGKALCMGGHLSFVNGLNKKMAHKFENYTHWSIHDLRKTMRTGVAELTQPHVAEIMLGHKLPGVWQVYDKHTYLEEQREAYERWWNKVNQIVYPSPNPEYPAGQS</sequence>
<dbReference type="PANTHER" id="PTHR30629">
    <property type="entry name" value="PROPHAGE INTEGRASE"/>
    <property type="match status" value="1"/>
</dbReference>
<dbReference type="InterPro" id="IPR011010">
    <property type="entry name" value="DNA_brk_join_enz"/>
</dbReference>
<organism evidence="5 6">
    <name type="scientific">Arsenophonus nasoniae</name>
    <name type="common">son-killer infecting Nasonia vitripennis</name>
    <dbReference type="NCBI Taxonomy" id="638"/>
    <lineage>
        <taxon>Bacteria</taxon>
        <taxon>Pseudomonadati</taxon>
        <taxon>Pseudomonadota</taxon>
        <taxon>Gammaproteobacteria</taxon>
        <taxon>Enterobacterales</taxon>
        <taxon>Morganellaceae</taxon>
        <taxon>Arsenophonus</taxon>
    </lineage>
</organism>
<dbReference type="Gene3D" id="1.10.443.10">
    <property type="entry name" value="Intergrase catalytic core"/>
    <property type="match status" value="1"/>
</dbReference>
<name>A0A4P7L4E7_9GAMM</name>
<dbReference type="InterPro" id="IPR013762">
    <property type="entry name" value="Integrase-like_cat_sf"/>
</dbReference>
<dbReference type="InterPro" id="IPR010998">
    <property type="entry name" value="Integrase_recombinase_N"/>
</dbReference>
<dbReference type="Proteomes" id="UP000295134">
    <property type="component" value="Chromosome"/>
</dbReference>
<dbReference type="RefSeq" id="WP_135677718.1">
    <property type="nucleotide sequence ID" value="NZ_CP038613.1"/>
</dbReference>
<accession>A0A4P7L4E7</accession>
<comment type="similarity">
    <text evidence="1">Belongs to the 'phage' integrase family.</text>
</comment>
<dbReference type="InterPro" id="IPR038488">
    <property type="entry name" value="Integrase_DNA-bd_sf"/>
</dbReference>
<keyword evidence="4" id="KW-0233">DNA recombination</keyword>
<dbReference type="GO" id="GO:0015074">
    <property type="term" value="P:DNA integration"/>
    <property type="evidence" value="ECO:0007669"/>
    <property type="project" value="UniProtKB-KW"/>
</dbReference>
<dbReference type="EMBL" id="CP038613">
    <property type="protein sequence ID" value="QBY43762.1"/>
    <property type="molecule type" value="Genomic_DNA"/>
</dbReference>
<dbReference type="InterPro" id="IPR050808">
    <property type="entry name" value="Phage_Integrase"/>
</dbReference>
<reference evidence="5 6" key="1">
    <citation type="submission" date="2019-03" db="EMBL/GenBank/DDBJ databases">
        <title>Long-read sequencing reveals hyperdense prophage content in a complex bacterial symbiont genome.</title>
        <authorList>
            <person name="Frost C.L."/>
            <person name="Siozios S."/>
            <person name="Nadal-Jimenez P."/>
            <person name="Brockhurst M.A."/>
            <person name="King K.C."/>
            <person name="Darby A.C."/>
            <person name="Hurst G.D.D."/>
        </authorList>
    </citation>
    <scope>NUCLEOTIDE SEQUENCE [LARGE SCALE GENOMIC DNA]</scope>
    <source>
        <strain evidence="5 6">FIN</strain>
    </source>
</reference>
<protein>
    <submittedName>
        <fullName evidence="5">Prophage CPS-53 integrase</fullName>
    </submittedName>
</protein>
<evidence type="ECO:0000256" key="2">
    <source>
        <dbReference type="ARBA" id="ARBA00022908"/>
    </source>
</evidence>
<gene>
    <name evidence="5" type="primary">intS_6</name>
    <name evidence="5" type="ORF">ArsFIN_23310</name>
</gene>
<dbReference type="CDD" id="cd00801">
    <property type="entry name" value="INT_P4_C"/>
    <property type="match status" value="1"/>
</dbReference>
<dbReference type="Pfam" id="PF00589">
    <property type="entry name" value="Phage_integrase"/>
    <property type="match status" value="1"/>
</dbReference>